<name>A0AAN9TBV3_9HEMI</name>
<dbReference type="PROSITE" id="PS00719">
    <property type="entry name" value="GLYCOSYL_HYDROL_F2_1"/>
    <property type="match status" value="1"/>
</dbReference>
<dbReference type="InterPro" id="IPR008979">
    <property type="entry name" value="Galactose-bd-like_sf"/>
</dbReference>
<evidence type="ECO:0000256" key="5">
    <source>
        <dbReference type="ARBA" id="ARBA00022801"/>
    </source>
</evidence>
<dbReference type="InterPro" id="IPR036156">
    <property type="entry name" value="Beta-gal/glucu_dom_sf"/>
</dbReference>
<organism evidence="12 13">
    <name type="scientific">Parthenolecanium corni</name>
    <dbReference type="NCBI Taxonomy" id="536013"/>
    <lineage>
        <taxon>Eukaryota</taxon>
        <taxon>Metazoa</taxon>
        <taxon>Ecdysozoa</taxon>
        <taxon>Arthropoda</taxon>
        <taxon>Hexapoda</taxon>
        <taxon>Insecta</taxon>
        <taxon>Pterygota</taxon>
        <taxon>Neoptera</taxon>
        <taxon>Paraneoptera</taxon>
        <taxon>Hemiptera</taxon>
        <taxon>Sternorrhyncha</taxon>
        <taxon>Coccoidea</taxon>
        <taxon>Coccidae</taxon>
        <taxon>Parthenolecanium</taxon>
    </lineage>
</organism>
<feature type="signal peptide" evidence="8">
    <location>
        <begin position="1"/>
        <end position="24"/>
    </location>
</feature>
<dbReference type="PANTHER" id="PTHR10066">
    <property type="entry name" value="BETA-GLUCURONIDASE"/>
    <property type="match status" value="1"/>
</dbReference>
<dbReference type="Pfam" id="PF02837">
    <property type="entry name" value="Glyco_hydro_2_N"/>
    <property type="match status" value="1"/>
</dbReference>
<dbReference type="InterPro" id="IPR023232">
    <property type="entry name" value="Glyco_hydro_2_AS"/>
</dbReference>
<keyword evidence="7" id="KW-0458">Lysosome</keyword>
<comment type="similarity">
    <text evidence="2 7">Belongs to the glycosyl hydrolase 2 family.</text>
</comment>
<evidence type="ECO:0000259" key="11">
    <source>
        <dbReference type="Pfam" id="PF02837"/>
    </source>
</evidence>
<dbReference type="InterPro" id="IPR017853">
    <property type="entry name" value="GH"/>
</dbReference>
<dbReference type="GO" id="GO:0019391">
    <property type="term" value="P:glucuronoside catabolic process"/>
    <property type="evidence" value="ECO:0007669"/>
    <property type="project" value="TreeGrafter"/>
</dbReference>
<evidence type="ECO:0000256" key="2">
    <source>
        <dbReference type="ARBA" id="ARBA00007401"/>
    </source>
</evidence>
<dbReference type="InterPro" id="IPR013783">
    <property type="entry name" value="Ig-like_fold"/>
</dbReference>
<comment type="subunit">
    <text evidence="7">Homotetramer.</text>
</comment>
<comment type="activity regulation">
    <text evidence="7">Inhibited by L-aspartic acid.</text>
</comment>
<keyword evidence="13" id="KW-1185">Reference proteome</keyword>
<dbReference type="EC" id="3.2.1.31" evidence="3 7"/>
<dbReference type="GO" id="GO:0005975">
    <property type="term" value="P:carbohydrate metabolic process"/>
    <property type="evidence" value="ECO:0007669"/>
    <property type="project" value="InterPro"/>
</dbReference>
<accession>A0AAN9TBV3</accession>
<reference evidence="12 13" key="1">
    <citation type="submission" date="2024-03" db="EMBL/GenBank/DDBJ databases">
        <title>Adaptation during the transition from Ophiocordyceps entomopathogen to insect associate is accompanied by gene loss and intensified selection.</title>
        <authorList>
            <person name="Ward C.M."/>
            <person name="Onetto C.A."/>
            <person name="Borneman A.R."/>
        </authorList>
    </citation>
    <scope>NUCLEOTIDE SEQUENCE [LARGE SCALE GENOMIC DNA]</scope>
    <source>
        <strain evidence="12">AWRI1</strain>
        <tissue evidence="12">Single Adult Female</tissue>
    </source>
</reference>
<dbReference type="GO" id="GO:0005615">
    <property type="term" value="C:extracellular space"/>
    <property type="evidence" value="ECO:0007669"/>
    <property type="project" value="TreeGrafter"/>
</dbReference>
<gene>
    <name evidence="12" type="ORF">V9T40_012960</name>
</gene>
<dbReference type="GO" id="GO:0004566">
    <property type="term" value="F:beta-glucuronidase activity"/>
    <property type="evidence" value="ECO:0007669"/>
    <property type="project" value="UniProtKB-EC"/>
</dbReference>
<keyword evidence="6 7" id="KW-0326">Glycosidase</keyword>
<dbReference type="Pfam" id="PF00703">
    <property type="entry name" value="Glyco_hydro_2"/>
    <property type="match status" value="1"/>
</dbReference>
<dbReference type="Pfam" id="PF02836">
    <property type="entry name" value="Glyco_hydro_2_C"/>
    <property type="match status" value="2"/>
</dbReference>
<dbReference type="InterPro" id="IPR006102">
    <property type="entry name" value="Ig-like_GH2"/>
</dbReference>
<evidence type="ECO:0000256" key="1">
    <source>
        <dbReference type="ARBA" id="ARBA00003025"/>
    </source>
</evidence>
<evidence type="ECO:0000256" key="6">
    <source>
        <dbReference type="ARBA" id="ARBA00023295"/>
    </source>
</evidence>
<dbReference type="SUPFAM" id="SSF51445">
    <property type="entry name" value="(Trans)glycosidases"/>
    <property type="match status" value="1"/>
</dbReference>
<dbReference type="PRINTS" id="PR00132">
    <property type="entry name" value="GLHYDRLASE2"/>
</dbReference>
<evidence type="ECO:0000313" key="13">
    <source>
        <dbReference type="Proteomes" id="UP001367676"/>
    </source>
</evidence>
<dbReference type="Gene3D" id="3.20.20.80">
    <property type="entry name" value="Glycosidases"/>
    <property type="match status" value="2"/>
</dbReference>
<dbReference type="InterPro" id="IPR006103">
    <property type="entry name" value="Glyco_hydro_2_cat"/>
</dbReference>
<comment type="caution">
    <text evidence="12">The sequence shown here is derived from an EMBL/GenBank/DDBJ whole genome shotgun (WGS) entry which is preliminary data.</text>
</comment>
<feature type="domain" description="Glycoside hydrolase family 2 immunoglobulin-like beta-sandwich" evidence="9">
    <location>
        <begin position="222"/>
        <end position="333"/>
    </location>
</feature>
<evidence type="ECO:0000313" key="12">
    <source>
        <dbReference type="EMBL" id="KAK7576674.1"/>
    </source>
</evidence>
<dbReference type="PANTHER" id="PTHR10066:SF67">
    <property type="entry name" value="BETA-GLUCURONIDASE"/>
    <property type="match status" value="1"/>
</dbReference>
<dbReference type="Proteomes" id="UP001367676">
    <property type="component" value="Unassembled WGS sequence"/>
</dbReference>
<protein>
    <recommendedName>
        <fullName evidence="4 7">Beta-glucuronidase</fullName>
        <ecNumber evidence="3 7">3.2.1.31</ecNumber>
    </recommendedName>
</protein>
<feature type="chain" id="PRO_5042811898" description="Beta-glucuronidase" evidence="8">
    <location>
        <begin position="25"/>
        <end position="697"/>
    </location>
</feature>
<dbReference type="InterPro" id="IPR006101">
    <property type="entry name" value="Glyco_hydro_2"/>
</dbReference>
<dbReference type="InterPro" id="IPR023230">
    <property type="entry name" value="Glyco_hydro_2_CS"/>
</dbReference>
<evidence type="ECO:0000256" key="8">
    <source>
        <dbReference type="SAM" id="SignalP"/>
    </source>
</evidence>
<proteinExistence type="inferred from homology"/>
<comment type="catalytic activity">
    <reaction evidence="7">
        <text>a beta-D-glucuronoside + H2O = D-glucuronate + an alcohol</text>
        <dbReference type="Rhea" id="RHEA:17633"/>
        <dbReference type="ChEBI" id="CHEBI:15377"/>
        <dbReference type="ChEBI" id="CHEBI:30879"/>
        <dbReference type="ChEBI" id="CHEBI:58720"/>
        <dbReference type="ChEBI" id="CHEBI:83411"/>
        <dbReference type="EC" id="3.2.1.31"/>
    </reaction>
</comment>
<evidence type="ECO:0000259" key="9">
    <source>
        <dbReference type="Pfam" id="PF00703"/>
    </source>
</evidence>
<evidence type="ECO:0000256" key="3">
    <source>
        <dbReference type="ARBA" id="ARBA00012761"/>
    </source>
</evidence>
<dbReference type="SUPFAM" id="SSF49303">
    <property type="entry name" value="beta-Galactosidase/glucuronidase domain"/>
    <property type="match status" value="1"/>
</dbReference>
<evidence type="ECO:0000256" key="7">
    <source>
        <dbReference type="RuleBase" id="RU361154"/>
    </source>
</evidence>
<dbReference type="SUPFAM" id="SSF49785">
    <property type="entry name" value="Galactose-binding domain-like"/>
    <property type="match status" value="1"/>
</dbReference>
<dbReference type="FunFam" id="2.60.40.10:FF:000628">
    <property type="entry name" value="Beta-glucuronidase"/>
    <property type="match status" value="1"/>
</dbReference>
<dbReference type="InterPro" id="IPR006104">
    <property type="entry name" value="Glyco_hydro_2_N"/>
</dbReference>
<dbReference type="FunFam" id="2.60.120.260:FF:000027">
    <property type="entry name" value="Beta-glucuronidase"/>
    <property type="match status" value="1"/>
</dbReference>
<feature type="domain" description="Glycosyl hydrolases family 2 sugar binding" evidence="11">
    <location>
        <begin position="44"/>
        <end position="220"/>
    </location>
</feature>
<comment type="function">
    <text evidence="1 7">Plays an important role in the degradation of dermatan and keratan sulfates.</text>
</comment>
<dbReference type="EMBL" id="JBBCAQ010000036">
    <property type="protein sequence ID" value="KAK7576674.1"/>
    <property type="molecule type" value="Genomic_DNA"/>
</dbReference>
<dbReference type="GO" id="GO:0030246">
    <property type="term" value="F:carbohydrate binding"/>
    <property type="evidence" value="ECO:0007669"/>
    <property type="project" value="TreeGrafter"/>
</dbReference>
<keyword evidence="5 7" id="KW-0378">Hydrolase</keyword>
<feature type="domain" description="Glycoside hydrolase family 2 catalytic" evidence="10">
    <location>
        <begin position="340"/>
        <end position="490"/>
    </location>
</feature>
<sequence length="697" mass="80189">MDPKYGSKMLLLVAFYWMRAIASSEPSWQGGILYPRESESREVKLLDGMWNFRRSEDPVVGFREKWFTKDLSRTGPVIPMPVPSSYNDITVDKKLRDHVGLVWYDRTFFVPDSWRQQGYHVWLRFSSVHYAAQVWINGHVAGSHEIGHLPFVFEITSLLQFGKQNRVTVAVDNTLLQTTLPQGSLQDLPINSGVETVQSYTFDFFNYAGIHRSVHLYTTPAVFISDVTIATDVKADGTTGLIHYNISIGGSLSNGESAMCFVDLLDQEGNFIVRKNRNSKLDGLSGTIEVPNASLWWPYLMHTNPGYLYTLQIQLSQKQWATEDVYRQPVGIRSLKWNNTGVTINGKPIYMRGFGRHEDSFIRGKGLDLPLVTRDYDLIKWIGANAYRTSHYPYAEEIMDFADQMGIMIIDECPGVDVENYSSMLRKKHMDSLAELIRRDKNRPSVIMWSIANEPRSQLPDADEYFRSLVEFVKSHDVLHPVTAVLNRAYSEDLALEIIIFRSISSTTRQLDSSRPLTAAIAVSYTSDLLGQYLDVIGFNRYNAWYSNTGKLETIQSRVEEEAEKWFSKYNKPVFMAEYGADTIAGLHMNPSYVWTEEFQVELLSEHFKAFDRLRKKKFFIGEMIWNFADFNTAQMYHRVVGNKKGIFTRDRQPKSSAYHVRKRYWSLAHEMDKVTMPADIFSYVSDVSAHHKKTEL</sequence>
<dbReference type="Gene3D" id="2.60.40.10">
    <property type="entry name" value="Immunoglobulins"/>
    <property type="match status" value="1"/>
</dbReference>
<dbReference type="AlphaFoldDB" id="A0AAN9TBV3"/>
<evidence type="ECO:0000259" key="10">
    <source>
        <dbReference type="Pfam" id="PF02836"/>
    </source>
</evidence>
<dbReference type="Gene3D" id="2.60.120.260">
    <property type="entry name" value="Galactose-binding domain-like"/>
    <property type="match status" value="1"/>
</dbReference>
<keyword evidence="8" id="KW-0732">Signal</keyword>
<evidence type="ECO:0000256" key="4">
    <source>
        <dbReference type="ARBA" id="ARBA00016205"/>
    </source>
</evidence>
<dbReference type="PROSITE" id="PS00608">
    <property type="entry name" value="GLYCOSYL_HYDROL_F2_2"/>
    <property type="match status" value="1"/>
</dbReference>
<feature type="domain" description="Glycoside hydrolase family 2 catalytic" evidence="10">
    <location>
        <begin position="502"/>
        <end position="668"/>
    </location>
</feature>